<reference evidence="1 2" key="1">
    <citation type="journal article" date="2019" name="Sci. Rep.">
        <title>Orb-weaving spider Araneus ventricosus genome elucidates the spidroin gene catalogue.</title>
        <authorList>
            <person name="Kono N."/>
            <person name="Nakamura H."/>
            <person name="Ohtoshi R."/>
            <person name="Moran D.A.P."/>
            <person name="Shinohara A."/>
            <person name="Yoshida Y."/>
            <person name="Fujiwara M."/>
            <person name="Mori M."/>
            <person name="Tomita M."/>
            <person name="Arakawa K."/>
        </authorList>
    </citation>
    <scope>NUCLEOTIDE SEQUENCE [LARGE SCALE GENOMIC DNA]</scope>
</reference>
<proteinExistence type="predicted"/>
<dbReference type="OrthoDB" id="10445979at2759"/>
<keyword evidence="2" id="KW-1185">Reference proteome</keyword>
<gene>
    <name evidence="1" type="ORF">AVEN_203505_1</name>
</gene>
<evidence type="ECO:0000313" key="2">
    <source>
        <dbReference type="Proteomes" id="UP000499080"/>
    </source>
</evidence>
<organism evidence="1 2">
    <name type="scientific">Araneus ventricosus</name>
    <name type="common">Orbweaver spider</name>
    <name type="synonym">Epeira ventricosa</name>
    <dbReference type="NCBI Taxonomy" id="182803"/>
    <lineage>
        <taxon>Eukaryota</taxon>
        <taxon>Metazoa</taxon>
        <taxon>Ecdysozoa</taxon>
        <taxon>Arthropoda</taxon>
        <taxon>Chelicerata</taxon>
        <taxon>Arachnida</taxon>
        <taxon>Araneae</taxon>
        <taxon>Araneomorphae</taxon>
        <taxon>Entelegynae</taxon>
        <taxon>Araneoidea</taxon>
        <taxon>Araneidae</taxon>
        <taxon>Araneus</taxon>
    </lineage>
</organism>
<name>A0A4Y2BH31_ARAVE</name>
<protein>
    <submittedName>
        <fullName evidence="1">Uncharacterized protein</fullName>
    </submittedName>
</protein>
<accession>A0A4Y2BH31</accession>
<sequence length="94" mass="10923">MWVYYCKSRGVKDFESVNQLIVADKIFQTLDSETAVHIGVLQGKDWFRPRDLGQRCDIFYTAKGKSYDGSVRAKWCDADSEDFEENWDELSLNS</sequence>
<dbReference type="EMBL" id="BGPR01000078">
    <property type="protein sequence ID" value="GBL91358.1"/>
    <property type="molecule type" value="Genomic_DNA"/>
</dbReference>
<evidence type="ECO:0000313" key="1">
    <source>
        <dbReference type="EMBL" id="GBL91358.1"/>
    </source>
</evidence>
<dbReference type="Proteomes" id="UP000499080">
    <property type="component" value="Unassembled WGS sequence"/>
</dbReference>
<comment type="caution">
    <text evidence="1">The sequence shown here is derived from an EMBL/GenBank/DDBJ whole genome shotgun (WGS) entry which is preliminary data.</text>
</comment>
<dbReference type="AlphaFoldDB" id="A0A4Y2BH31"/>